<dbReference type="AlphaFoldDB" id="G2XVE1"/>
<gene>
    <name evidence="1" type="ORF">BofuT4_uP053620.1</name>
</gene>
<dbReference type="InParanoid" id="G2XVE1"/>
<dbReference type="EMBL" id="FQ790271">
    <property type="protein sequence ID" value="CCD44461.1"/>
    <property type="molecule type" value="Genomic_DNA"/>
</dbReference>
<accession>G2XVE1</accession>
<name>G2XVE1_BOTF4</name>
<sequence>MYSDDARKQRNQRRHDKPLNIWDGRILLQIITEPHCGKEMGMPHSRPVKDLLT</sequence>
<evidence type="ECO:0000313" key="1">
    <source>
        <dbReference type="EMBL" id="CCD44461.1"/>
    </source>
</evidence>
<dbReference type="HOGENOM" id="CLU_3068360_0_0_1"/>
<protein>
    <submittedName>
        <fullName evidence="1">Uncharacterized protein</fullName>
    </submittedName>
</protein>
<evidence type="ECO:0000313" key="2">
    <source>
        <dbReference type="Proteomes" id="UP000008177"/>
    </source>
</evidence>
<dbReference type="Proteomes" id="UP000008177">
    <property type="component" value="Unplaced contigs"/>
</dbReference>
<organism evidence="1 2">
    <name type="scientific">Botryotinia fuckeliana (strain T4)</name>
    <name type="common">Noble rot fungus</name>
    <name type="synonym">Botrytis cinerea</name>
    <dbReference type="NCBI Taxonomy" id="999810"/>
    <lineage>
        <taxon>Eukaryota</taxon>
        <taxon>Fungi</taxon>
        <taxon>Dikarya</taxon>
        <taxon>Ascomycota</taxon>
        <taxon>Pezizomycotina</taxon>
        <taxon>Leotiomycetes</taxon>
        <taxon>Helotiales</taxon>
        <taxon>Sclerotiniaceae</taxon>
        <taxon>Botrytis</taxon>
    </lineage>
</organism>
<reference evidence="2" key="1">
    <citation type="journal article" date="2011" name="PLoS Genet.">
        <title>Genomic analysis of the necrotrophic fungal pathogens Sclerotinia sclerotiorum and Botrytis cinerea.</title>
        <authorList>
            <person name="Amselem J."/>
            <person name="Cuomo C.A."/>
            <person name="van Kan J.A."/>
            <person name="Viaud M."/>
            <person name="Benito E.P."/>
            <person name="Couloux A."/>
            <person name="Coutinho P.M."/>
            <person name="de Vries R.P."/>
            <person name="Dyer P.S."/>
            <person name="Fillinger S."/>
            <person name="Fournier E."/>
            <person name="Gout L."/>
            <person name="Hahn M."/>
            <person name="Kohn L."/>
            <person name="Lapalu N."/>
            <person name="Plummer K.M."/>
            <person name="Pradier J.M."/>
            <person name="Quevillon E."/>
            <person name="Sharon A."/>
            <person name="Simon A."/>
            <person name="ten Have A."/>
            <person name="Tudzynski B."/>
            <person name="Tudzynski P."/>
            <person name="Wincker P."/>
            <person name="Andrew M."/>
            <person name="Anthouard V."/>
            <person name="Beever R.E."/>
            <person name="Beffa R."/>
            <person name="Benoit I."/>
            <person name="Bouzid O."/>
            <person name="Brault B."/>
            <person name="Chen Z."/>
            <person name="Choquer M."/>
            <person name="Collemare J."/>
            <person name="Cotton P."/>
            <person name="Danchin E.G."/>
            <person name="Da Silva C."/>
            <person name="Gautier A."/>
            <person name="Giraud C."/>
            <person name="Giraud T."/>
            <person name="Gonzalez C."/>
            <person name="Grossetete S."/>
            <person name="Guldener U."/>
            <person name="Henrissat B."/>
            <person name="Howlett B.J."/>
            <person name="Kodira C."/>
            <person name="Kretschmer M."/>
            <person name="Lappartient A."/>
            <person name="Leroch M."/>
            <person name="Levis C."/>
            <person name="Mauceli E."/>
            <person name="Neuveglise C."/>
            <person name="Oeser B."/>
            <person name="Pearson M."/>
            <person name="Poulain J."/>
            <person name="Poussereau N."/>
            <person name="Quesneville H."/>
            <person name="Rascle C."/>
            <person name="Schumacher J."/>
            <person name="Segurens B."/>
            <person name="Sexton A."/>
            <person name="Silva E."/>
            <person name="Sirven C."/>
            <person name="Soanes D.M."/>
            <person name="Talbot N.J."/>
            <person name="Templeton M."/>
            <person name="Yandava C."/>
            <person name="Yarden O."/>
            <person name="Zeng Q."/>
            <person name="Rollins J.A."/>
            <person name="Lebrun M.H."/>
            <person name="Dickman M."/>
        </authorList>
    </citation>
    <scope>NUCLEOTIDE SEQUENCE [LARGE SCALE GENOMIC DNA]</scope>
    <source>
        <strain evidence="2">T4</strain>
    </source>
</reference>
<proteinExistence type="predicted"/>